<dbReference type="EMBL" id="BGPR01013345">
    <property type="protein sequence ID" value="GBN60261.1"/>
    <property type="molecule type" value="Genomic_DNA"/>
</dbReference>
<accession>A0A4Y2QA32</accession>
<organism evidence="1 2">
    <name type="scientific">Araneus ventricosus</name>
    <name type="common">Orbweaver spider</name>
    <name type="synonym">Epeira ventricosa</name>
    <dbReference type="NCBI Taxonomy" id="182803"/>
    <lineage>
        <taxon>Eukaryota</taxon>
        <taxon>Metazoa</taxon>
        <taxon>Ecdysozoa</taxon>
        <taxon>Arthropoda</taxon>
        <taxon>Chelicerata</taxon>
        <taxon>Arachnida</taxon>
        <taxon>Araneae</taxon>
        <taxon>Araneomorphae</taxon>
        <taxon>Entelegynae</taxon>
        <taxon>Araneoidea</taxon>
        <taxon>Araneidae</taxon>
        <taxon>Araneus</taxon>
    </lineage>
</organism>
<protein>
    <submittedName>
        <fullName evidence="1">Uncharacterized protein</fullName>
    </submittedName>
</protein>
<dbReference type="AlphaFoldDB" id="A0A4Y2QA32"/>
<reference evidence="1 2" key="1">
    <citation type="journal article" date="2019" name="Sci. Rep.">
        <title>Orb-weaving spider Araneus ventricosus genome elucidates the spidroin gene catalogue.</title>
        <authorList>
            <person name="Kono N."/>
            <person name="Nakamura H."/>
            <person name="Ohtoshi R."/>
            <person name="Moran D.A.P."/>
            <person name="Shinohara A."/>
            <person name="Yoshida Y."/>
            <person name="Fujiwara M."/>
            <person name="Mori M."/>
            <person name="Tomita M."/>
            <person name="Arakawa K."/>
        </authorList>
    </citation>
    <scope>NUCLEOTIDE SEQUENCE [LARGE SCALE GENOMIC DNA]</scope>
</reference>
<sequence>MVSAMFLFKLANDQRIIPLLRDDYNVITGSSSDITLTLIFIFPLIKSFLFMSIIFQASSLVCIPAQGCDGGRERKQQSISSHNGQAFSENSLMETMTRELDKQLARKFLQAYIGYVWNRRWTSPTKLKACLAHQRHDGAGTTTIQLVMTQGGYKTLR</sequence>
<keyword evidence="2" id="KW-1185">Reference proteome</keyword>
<evidence type="ECO:0000313" key="2">
    <source>
        <dbReference type="Proteomes" id="UP000499080"/>
    </source>
</evidence>
<comment type="caution">
    <text evidence="1">The sequence shown here is derived from an EMBL/GenBank/DDBJ whole genome shotgun (WGS) entry which is preliminary data.</text>
</comment>
<name>A0A4Y2QA32_ARAVE</name>
<proteinExistence type="predicted"/>
<gene>
    <name evidence="1" type="ORF">AVEN_128892_1</name>
</gene>
<evidence type="ECO:0000313" key="1">
    <source>
        <dbReference type="EMBL" id="GBN60261.1"/>
    </source>
</evidence>
<dbReference type="Proteomes" id="UP000499080">
    <property type="component" value="Unassembled WGS sequence"/>
</dbReference>